<dbReference type="GO" id="GO:0002116">
    <property type="term" value="C:semaphorin receptor complex"/>
    <property type="evidence" value="ECO:0007669"/>
    <property type="project" value="TreeGrafter"/>
</dbReference>
<proteinExistence type="predicted"/>
<sequence>QLVAGLTVYTETRDRLTSVISYVYNGYSVAFIGTRSGRLKKVRVDGPPEGGVQYETLTVMTGGSPILRDMAFSLDRNSLYIMSDNQVRNLPFPTLTEMFIG</sequence>
<comment type="caution">
    <text evidence="2">Lacks conserved residue(s) required for the propagation of feature annotation.</text>
</comment>
<dbReference type="AlphaFoldDB" id="A0A4W5PRL1"/>
<dbReference type="InterPro" id="IPR036352">
    <property type="entry name" value="Semap_dom_sf"/>
</dbReference>
<dbReference type="InterPro" id="IPR001627">
    <property type="entry name" value="Semap_dom"/>
</dbReference>
<reference evidence="4" key="3">
    <citation type="submission" date="2025-09" db="UniProtKB">
        <authorList>
            <consortium name="Ensembl"/>
        </authorList>
    </citation>
    <scope>IDENTIFICATION</scope>
</reference>
<dbReference type="GeneTree" id="ENSGT01050000244850"/>
<dbReference type="PANTHER" id="PTHR22625:SF37">
    <property type="entry name" value="PLEXIN-A2"/>
    <property type="match status" value="1"/>
</dbReference>
<evidence type="ECO:0000313" key="4">
    <source>
        <dbReference type="Ensembl" id="ENSHHUP00000064838.1"/>
    </source>
</evidence>
<keyword evidence="5" id="KW-1185">Reference proteome</keyword>
<evidence type="ECO:0000259" key="3">
    <source>
        <dbReference type="PROSITE" id="PS51004"/>
    </source>
</evidence>
<evidence type="ECO:0000256" key="2">
    <source>
        <dbReference type="PROSITE-ProRule" id="PRU00352"/>
    </source>
</evidence>
<organism evidence="4 5">
    <name type="scientific">Hucho hucho</name>
    <name type="common">huchen</name>
    <dbReference type="NCBI Taxonomy" id="62062"/>
    <lineage>
        <taxon>Eukaryota</taxon>
        <taxon>Metazoa</taxon>
        <taxon>Chordata</taxon>
        <taxon>Craniata</taxon>
        <taxon>Vertebrata</taxon>
        <taxon>Euteleostomi</taxon>
        <taxon>Actinopterygii</taxon>
        <taxon>Neopterygii</taxon>
        <taxon>Teleostei</taxon>
        <taxon>Protacanthopterygii</taxon>
        <taxon>Salmoniformes</taxon>
        <taxon>Salmonidae</taxon>
        <taxon>Salmoninae</taxon>
        <taxon>Hucho</taxon>
    </lineage>
</organism>
<feature type="domain" description="Sema" evidence="3">
    <location>
        <begin position="1"/>
        <end position="92"/>
    </location>
</feature>
<dbReference type="GO" id="GO:0017154">
    <property type="term" value="F:semaphorin receptor activity"/>
    <property type="evidence" value="ECO:0007669"/>
    <property type="project" value="InterPro"/>
</dbReference>
<reference evidence="4" key="2">
    <citation type="submission" date="2025-08" db="UniProtKB">
        <authorList>
            <consortium name="Ensembl"/>
        </authorList>
    </citation>
    <scope>IDENTIFICATION</scope>
</reference>
<protein>
    <recommendedName>
        <fullName evidence="3">Sema domain-containing protein</fullName>
    </recommendedName>
</protein>
<dbReference type="STRING" id="62062.ENSHHUP00000064838"/>
<evidence type="ECO:0000256" key="1">
    <source>
        <dbReference type="ARBA" id="ARBA00023180"/>
    </source>
</evidence>
<dbReference type="GO" id="GO:0030334">
    <property type="term" value="P:regulation of cell migration"/>
    <property type="evidence" value="ECO:0007669"/>
    <property type="project" value="TreeGrafter"/>
</dbReference>
<dbReference type="Gene3D" id="2.130.10.10">
    <property type="entry name" value="YVTN repeat-like/Quinoprotein amine dehydrogenase"/>
    <property type="match status" value="1"/>
</dbReference>
<evidence type="ECO:0000313" key="5">
    <source>
        <dbReference type="Proteomes" id="UP000314982"/>
    </source>
</evidence>
<dbReference type="GO" id="GO:0007399">
    <property type="term" value="P:nervous system development"/>
    <property type="evidence" value="ECO:0007669"/>
    <property type="project" value="UniProtKB-ARBA"/>
</dbReference>
<dbReference type="Proteomes" id="UP000314982">
    <property type="component" value="Unassembled WGS sequence"/>
</dbReference>
<dbReference type="SUPFAM" id="SSF101912">
    <property type="entry name" value="Sema domain"/>
    <property type="match status" value="1"/>
</dbReference>
<dbReference type="GO" id="GO:0005886">
    <property type="term" value="C:plasma membrane"/>
    <property type="evidence" value="ECO:0007669"/>
    <property type="project" value="TreeGrafter"/>
</dbReference>
<dbReference type="PANTHER" id="PTHR22625">
    <property type="entry name" value="PLEXIN"/>
    <property type="match status" value="1"/>
</dbReference>
<dbReference type="PROSITE" id="PS51004">
    <property type="entry name" value="SEMA"/>
    <property type="match status" value="1"/>
</dbReference>
<dbReference type="Ensembl" id="ENSHHUT00000067041.1">
    <property type="protein sequence ID" value="ENSHHUP00000064838.1"/>
    <property type="gene ID" value="ENSHHUG00000038307.1"/>
</dbReference>
<dbReference type="InterPro" id="IPR015943">
    <property type="entry name" value="WD40/YVTN_repeat-like_dom_sf"/>
</dbReference>
<name>A0A4W5PRL1_9TELE</name>
<reference evidence="5" key="1">
    <citation type="submission" date="2018-06" db="EMBL/GenBank/DDBJ databases">
        <title>Genome assembly of Danube salmon.</title>
        <authorList>
            <person name="Macqueen D.J."/>
            <person name="Gundappa M.K."/>
        </authorList>
    </citation>
    <scope>NUCLEOTIDE SEQUENCE [LARGE SCALE GENOMIC DNA]</scope>
</reference>
<keyword evidence="1" id="KW-0325">Glycoprotein</keyword>
<dbReference type="Pfam" id="PF01403">
    <property type="entry name" value="Sema"/>
    <property type="match status" value="1"/>
</dbReference>
<dbReference type="InterPro" id="IPR031148">
    <property type="entry name" value="Plexin"/>
</dbReference>
<accession>A0A4W5PRL1</accession>